<comment type="function">
    <text evidence="1">Forms the portal vertex of the capsid. This portal plays critical roles in head assembly, genome packaging, neck/tail attachment, and genome ejection. The portal protein multimerizes as a single ring-shaped homododecamer arranged around a central channel.</text>
</comment>
<evidence type="ECO:0000256" key="7">
    <source>
        <dbReference type="ARBA" id="ARBA00022950"/>
    </source>
</evidence>
<keyword evidence="6" id="KW-0946">Virion</keyword>
<accession>A0AAE7SW14</accession>
<dbReference type="Pfam" id="PF12236">
    <property type="entry name" value="Head-tail_con"/>
    <property type="match status" value="1"/>
</dbReference>
<keyword evidence="9" id="KW-0231">Viral genome packaging</keyword>
<reference evidence="11" key="1">
    <citation type="submission" date="2021-06" db="EMBL/GenBank/DDBJ databases">
        <authorList>
            <person name="Nair S."/>
        </authorList>
    </citation>
    <scope>NUCLEOTIDE SEQUENCE</scope>
</reference>
<evidence type="ECO:0000256" key="5">
    <source>
        <dbReference type="ARBA" id="ARBA00022612"/>
    </source>
</evidence>
<sequence length="525" mass="58958">MLHAPKGSIRHRWDQLSNARGDILTRSEQYAAWTLPGMFPPEQYANNHAELMLSEDSIGARGVNNMANKVVTTLFRPQGSFFRLHIGEEELAPLKAASKDSKGADVGAAIANMEDVFATQERKAMERLDMVQFRDKAVNVAKLLLITGNALQYTPADGPVQVYSLRDYVIVRDVSGIVIEIITRDTNAFDTFSDEIQTQLRASQKMRDQYDDNTQVCIYTRIKLEDDRKYHVTQAADLVDIDLGKHPIAYPASTLPWQALTWNLSRGENYGRGLVEDYSGAFHSIEVLTRTLHNIAGIMGDIKFLVNPASLLDVENLNASPSGSYHSGKEGDVVAIELNKQRDAQFIAQMLDRYTQQIAQAFLLSASTIRDAERVTAEEVRLVAQELESAHGGVYSRLAHQWQLPLANILLDHMNWDGEHFGVKPQIITGMDTLSRVGEMENIRLWIADLASLEAIPEDIRRVIHPLRFAAFSGRNRQVPWEQLCYTDDELAEQQQLAMEQQQQALQMQTNANIQQKAGEAAVQE</sequence>
<protein>
    <submittedName>
        <fullName evidence="11">Head-to-tail connector protein</fullName>
    </submittedName>
</protein>
<dbReference type="InterPro" id="IPR020991">
    <property type="entry name" value="Connector_podovirus"/>
</dbReference>
<evidence type="ECO:0000256" key="8">
    <source>
        <dbReference type="ARBA" id="ARBA00023009"/>
    </source>
</evidence>
<proteinExistence type="predicted"/>
<evidence type="ECO:0000256" key="1">
    <source>
        <dbReference type="ARBA" id="ARBA00003421"/>
    </source>
</evidence>
<dbReference type="EMBL" id="MZ462995">
    <property type="protein sequence ID" value="QXP44067.1"/>
    <property type="molecule type" value="Genomic_DNA"/>
</dbReference>
<keyword evidence="8" id="KW-1171">Viral genome ejection through host cell envelope</keyword>
<comment type="subcellular location">
    <subcellularLocation>
        <location evidence="2">Virion</location>
    </subcellularLocation>
</comment>
<evidence type="ECO:0000256" key="9">
    <source>
        <dbReference type="ARBA" id="ARBA00023219"/>
    </source>
</evidence>
<evidence type="ECO:0000256" key="10">
    <source>
        <dbReference type="ARBA" id="ARBA00023296"/>
    </source>
</evidence>
<evidence type="ECO:0000256" key="6">
    <source>
        <dbReference type="ARBA" id="ARBA00022844"/>
    </source>
</evidence>
<keyword evidence="3" id="KW-1244">Viral short tail ejection system</keyword>
<keyword evidence="5" id="KW-1188">Viral release from host cell</keyword>
<keyword evidence="10" id="KW-1160">Virus entry into host cell</keyword>
<keyword evidence="7" id="KW-0118">Viral capsid assembly</keyword>
<organism evidence="11 12">
    <name type="scientific">Stappia phage SI01</name>
    <dbReference type="NCBI Taxonomy" id="2847766"/>
    <lineage>
        <taxon>Viruses</taxon>
        <taxon>Duplodnaviria</taxon>
        <taxon>Heunggongvirae</taxon>
        <taxon>Uroviricota</taxon>
        <taxon>Caudoviricetes</taxon>
        <taxon>Autographivirales</taxon>
        <taxon>Dunnvirinae</taxon>
        <taxon>Songlingvirus</taxon>
        <taxon>Songlingvirus SI01</taxon>
    </lineage>
</organism>
<name>A0AAE7SW14_9CAUD</name>
<evidence type="ECO:0000256" key="4">
    <source>
        <dbReference type="ARBA" id="ARBA00022595"/>
    </source>
</evidence>
<dbReference type="Proteomes" id="UP000827160">
    <property type="component" value="Segment"/>
</dbReference>
<evidence type="ECO:0000256" key="2">
    <source>
        <dbReference type="ARBA" id="ARBA00004328"/>
    </source>
</evidence>
<dbReference type="GO" id="GO:0044423">
    <property type="term" value="C:virion component"/>
    <property type="evidence" value="ECO:0007669"/>
    <property type="project" value="UniProtKB-KW"/>
</dbReference>
<evidence type="ECO:0000313" key="11">
    <source>
        <dbReference type="EMBL" id="QXP44067.1"/>
    </source>
</evidence>
<keyword evidence="4" id="KW-1162">Viral penetration into host cytoplasm</keyword>
<evidence type="ECO:0000313" key="12">
    <source>
        <dbReference type="Proteomes" id="UP000827160"/>
    </source>
</evidence>
<dbReference type="GO" id="GO:0099002">
    <property type="term" value="P:symbiont genome ejection through host cell envelope, short tail mechanism"/>
    <property type="evidence" value="ECO:0007669"/>
    <property type="project" value="UniProtKB-KW"/>
</dbReference>
<evidence type="ECO:0000256" key="3">
    <source>
        <dbReference type="ARBA" id="ARBA00022470"/>
    </source>
</evidence>
<keyword evidence="12" id="KW-1185">Reference proteome</keyword>